<accession>A0A858NPE9</accession>
<evidence type="ECO:0000313" key="2">
    <source>
        <dbReference type="EMBL" id="QJB21812.1"/>
    </source>
</evidence>
<dbReference type="Proteomes" id="UP000671938">
    <property type="component" value="Segment"/>
</dbReference>
<proteinExistence type="predicted"/>
<reference evidence="3" key="1">
    <citation type="submission" date="2020-03" db="EMBL/GenBank/DDBJ databases">
        <title>Development of an integrated pest management strategy to control Xanthomonas campestris pv. campestris by using bacteriophages.</title>
        <authorList>
            <person name="Holtappels D."/>
            <person name="Rombouts S."/>
            <person name="Lavigne R."/>
            <person name="Wagemans J."/>
        </authorList>
    </citation>
    <scope>NUCLEOTIDE SEQUENCE [LARGE SCALE GENOMIC DNA]</scope>
</reference>
<keyword evidence="3" id="KW-1185">Reference proteome</keyword>
<gene>
    <name evidence="2" type="ORF">XccvBFoX1_gp73c</name>
</gene>
<evidence type="ECO:0000313" key="3">
    <source>
        <dbReference type="Proteomes" id="UP000671938"/>
    </source>
</evidence>
<dbReference type="EMBL" id="MT161381">
    <property type="protein sequence ID" value="QJB21812.1"/>
    <property type="molecule type" value="Genomic_DNA"/>
</dbReference>
<protein>
    <submittedName>
        <fullName evidence="2">Uncharacterized protein</fullName>
    </submittedName>
</protein>
<evidence type="ECO:0000256" key="1">
    <source>
        <dbReference type="SAM" id="MobiDB-lite"/>
    </source>
</evidence>
<organism evidence="2 3">
    <name type="scientific">Xanthomonas phage FoX1</name>
    <dbReference type="NCBI Taxonomy" id="2723897"/>
    <lineage>
        <taxon>Viruses</taxon>
        <taxon>Duplodnaviria</taxon>
        <taxon>Heunggongvirae</taxon>
        <taxon>Uroviricota</taxon>
        <taxon>Caudoviricetes</taxon>
        <taxon>Foxunavirus</taxon>
        <taxon>Foxunavirus fox1</taxon>
    </lineage>
</organism>
<name>A0A858NPE9_9CAUD</name>
<feature type="compositionally biased region" description="Basic residues" evidence="1">
    <location>
        <begin position="28"/>
        <end position="40"/>
    </location>
</feature>
<sequence length="80" mass="9403">MNPLKPARIRSHYVLTILIRCRLTHRNHPHGIRSNRRHPAARPWGEQVPVQGDGHWIGVQPKHQDGTRPRTICRVRIRQD</sequence>
<feature type="region of interest" description="Disordered" evidence="1">
    <location>
        <begin position="28"/>
        <end position="69"/>
    </location>
</feature>